<sequence length="103" mass="10605">MAEHGGALIVGGADGNEWLGRGARVATIRGVKGGDGGHGDSCGHGFGERRRKEKAATGARGRRRGAGSTILASLTRPGMHGFFEAGTSSKPVHEDEWTVVHSA</sequence>
<protein>
    <submittedName>
        <fullName evidence="2">Uncharacterized protein</fullName>
    </submittedName>
</protein>
<accession>A0A0E0P4X4</accession>
<evidence type="ECO:0000313" key="3">
    <source>
        <dbReference type="Proteomes" id="UP000008022"/>
    </source>
</evidence>
<evidence type="ECO:0000256" key="1">
    <source>
        <dbReference type="SAM" id="MobiDB-lite"/>
    </source>
</evidence>
<dbReference type="HOGENOM" id="CLU_2267998_0_0_1"/>
<dbReference type="Proteomes" id="UP000008022">
    <property type="component" value="Unassembled WGS sequence"/>
</dbReference>
<proteinExistence type="predicted"/>
<feature type="region of interest" description="Disordered" evidence="1">
    <location>
        <begin position="31"/>
        <end position="66"/>
    </location>
</feature>
<dbReference type="Gramene" id="ORUFI04G01850.1">
    <property type="protein sequence ID" value="ORUFI04G01850.1"/>
    <property type="gene ID" value="ORUFI04G01850"/>
</dbReference>
<evidence type="ECO:0000313" key="2">
    <source>
        <dbReference type="EnsemblPlants" id="ORUFI04G01850.1"/>
    </source>
</evidence>
<organism evidence="2 3">
    <name type="scientific">Oryza rufipogon</name>
    <name type="common">Brownbeard rice</name>
    <name type="synonym">Asian wild rice</name>
    <dbReference type="NCBI Taxonomy" id="4529"/>
    <lineage>
        <taxon>Eukaryota</taxon>
        <taxon>Viridiplantae</taxon>
        <taxon>Streptophyta</taxon>
        <taxon>Embryophyta</taxon>
        <taxon>Tracheophyta</taxon>
        <taxon>Spermatophyta</taxon>
        <taxon>Magnoliopsida</taxon>
        <taxon>Liliopsida</taxon>
        <taxon>Poales</taxon>
        <taxon>Poaceae</taxon>
        <taxon>BOP clade</taxon>
        <taxon>Oryzoideae</taxon>
        <taxon>Oryzeae</taxon>
        <taxon>Oryzinae</taxon>
        <taxon>Oryza</taxon>
    </lineage>
</organism>
<dbReference type="EnsemblPlants" id="ORUFI04G01850.1">
    <property type="protein sequence ID" value="ORUFI04G01850.1"/>
    <property type="gene ID" value="ORUFI04G01850"/>
</dbReference>
<dbReference type="AlphaFoldDB" id="A0A0E0P4X4"/>
<keyword evidence="3" id="KW-1185">Reference proteome</keyword>
<reference evidence="3" key="1">
    <citation type="submission" date="2013-06" db="EMBL/GenBank/DDBJ databases">
        <authorList>
            <person name="Zhao Q."/>
        </authorList>
    </citation>
    <scope>NUCLEOTIDE SEQUENCE</scope>
    <source>
        <strain evidence="3">cv. W1943</strain>
    </source>
</reference>
<name>A0A0E0P4X4_ORYRU</name>
<feature type="compositionally biased region" description="Gly residues" evidence="1">
    <location>
        <begin position="31"/>
        <end position="45"/>
    </location>
</feature>
<reference evidence="2" key="2">
    <citation type="submission" date="2015-06" db="UniProtKB">
        <authorList>
            <consortium name="EnsemblPlants"/>
        </authorList>
    </citation>
    <scope>IDENTIFICATION</scope>
</reference>
<dbReference type="OMA" id="VHEDEWT"/>